<proteinExistence type="predicted"/>
<dbReference type="EMBL" id="BGZL01000022">
    <property type="protein sequence ID" value="GBQ03770.1"/>
    <property type="molecule type" value="Genomic_DNA"/>
</dbReference>
<evidence type="ECO:0000313" key="2">
    <source>
        <dbReference type="Proteomes" id="UP000265354"/>
    </source>
</evidence>
<protein>
    <submittedName>
        <fullName evidence="1">Uncharacterized protein</fullName>
    </submittedName>
</protein>
<evidence type="ECO:0000313" key="1">
    <source>
        <dbReference type="EMBL" id="GBQ03770.1"/>
    </source>
</evidence>
<gene>
    <name evidence="1" type="ORF">SSP531S_52470</name>
</gene>
<accession>A0A388T6W5</accession>
<dbReference type="Proteomes" id="UP000265354">
    <property type="component" value="Unassembled WGS sequence"/>
</dbReference>
<comment type="caution">
    <text evidence="1">The sequence shown here is derived from an EMBL/GenBank/DDBJ whole genome shotgun (WGS) entry which is preliminary data.</text>
</comment>
<name>A0A388T6W5_9ACTN</name>
<reference evidence="1 2" key="1">
    <citation type="submission" date="2018-07" db="EMBL/GenBank/DDBJ databases">
        <title>Whole Genome Shotgun Sequence of Streptomyces spongiicola strain 531S.</title>
        <authorList>
            <person name="Dohra H."/>
            <person name="Kodani S."/>
        </authorList>
    </citation>
    <scope>NUCLEOTIDE SEQUENCE [LARGE SCALE GENOMIC DNA]</scope>
    <source>
        <strain evidence="1 2">531S</strain>
    </source>
</reference>
<sequence length="87" mass="9740">MSSRVRGACTHRLTLRLFTLRLPGLPRNPRNPRTLRTLRTLRTRTPAHPACLPVGPSAYPHTRIPACPAHPRTRASHPVPAVMEWAP</sequence>
<dbReference type="AlphaFoldDB" id="A0A388T6W5"/>
<organism evidence="1 2">
    <name type="scientific">Streptomyces spongiicola</name>
    <dbReference type="NCBI Taxonomy" id="1690221"/>
    <lineage>
        <taxon>Bacteria</taxon>
        <taxon>Bacillati</taxon>
        <taxon>Actinomycetota</taxon>
        <taxon>Actinomycetes</taxon>
        <taxon>Kitasatosporales</taxon>
        <taxon>Streptomycetaceae</taxon>
        <taxon>Streptomyces</taxon>
    </lineage>
</organism>